<keyword evidence="3" id="KW-1185">Reference proteome</keyword>
<keyword evidence="1" id="KW-0175">Coiled coil</keyword>
<feature type="coiled-coil region" evidence="1">
    <location>
        <begin position="259"/>
        <end position="286"/>
    </location>
</feature>
<reference evidence="2" key="1">
    <citation type="submission" date="2023-07" db="EMBL/GenBank/DDBJ databases">
        <authorList>
            <consortium name="AG Swart"/>
            <person name="Singh M."/>
            <person name="Singh A."/>
            <person name="Seah K."/>
            <person name="Emmerich C."/>
        </authorList>
    </citation>
    <scope>NUCLEOTIDE SEQUENCE</scope>
    <source>
        <strain evidence="2">DP1</strain>
    </source>
</reference>
<accession>A0AAD1X6M9</accession>
<name>A0AAD1X6M9_EUPCR</name>
<evidence type="ECO:0000313" key="3">
    <source>
        <dbReference type="Proteomes" id="UP001295684"/>
    </source>
</evidence>
<feature type="coiled-coil region" evidence="1">
    <location>
        <begin position="28"/>
        <end position="116"/>
    </location>
</feature>
<proteinExistence type="predicted"/>
<protein>
    <submittedName>
        <fullName evidence="2">Uncharacterized protein</fullName>
    </submittedName>
</protein>
<evidence type="ECO:0000313" key="2">
    <source>
        <dbReference type="EMBL" id="CAI2365098.1"/>
    </source>
</evidence>
<evidence type="ECO:0000256" key="1">
    <source>
        <dbReference type="SAM" id="Coils"/>
    </source>
</evidence>
<organism evidence="2 3">
    <name type="scientific">Euplotes crassus</name>
    <dbReference type="NCBI Taxonomy" id="5936"/>
    <lineage>
        <taxon>Eukaryota</taxon>
        <taxon>Sar</taxon>
        <taxon>Alveolata</taxon>
        <taxon>Ciliophora</taxon>
        <taxon>Intramacronucleata</taxon>
        <taxon>Spirotrichea</taxon>
        <taxon>Hypotrichia</taxon>
        <taxon>Euplotida</taxon>
        <taxon>Euplotidae</taxon>
        <taxon>Moneuplotes</taxon>
    </lineage>
</organism>
<dbReference type="Proteomes" id="UP001295684">
    <property type="component" value="Unassembled WGS sequence"/>
</dbReference>
<dbReference type="EMBL" id="CAMPGE010006252">
    <property type="protein sequence ID" value="CAI2365098.1"/>
    <property type="molecule type" value="Genomic_DNA"/>
</dbReference>
<sequence>MLNINLNAPSICVEKIEMNKQKYFEIIIENQANQIDDLKTNLNVHKDIVNNLLTGLEGEGQQQIISELFSEMLRIKENHADLNEEKIALDSKCLILEQINDEIKFKERETELMFQEQIRDMNDTLERKEFLFQLKEQKWSAIEQVMVNYAREDTKLQRMLADLRYICDDVSTTRNIKNVIQENEELKMLIESQKNTINVLSQRLQENLVLGNSNEITNITQNSSAKKGASDESKKLPDLNCFNVTVVDKEIKFTKKSEAQRMNEKIKFLESTLEQKEIDIRDLKSSNYDLSDSNAKAAKKLKLLKNKFLKIKVQLREIRSQLTNLVKSRKQPKINDIRDILEGFKENVNSDDDLRSSIVSCLTLSNAGSVYYPSKRPRSPSRDDSVESVKRMQLGYHNSHKKPLRNESDCNSVQRDSLDIGDVFLPAESMCAAKFASLKKTRLYPCPLPPQKIDFKKVVMFTEEEKNLENKEPNLRYLSPEKDELNDSVVRISNVRESIQMSEIMAASSRKGESPIRASDLFSRKDADDVLQSIDFK</sequence>
<dbReference type="AlphaFoldDB" id="A0AAD1X6M9"/>
<comment type="caution">
    <text evidence="2">The sequence shown here is derived from an EMBL/GenBank/DDBJ whole genome shotgun (WGS) entry which is preliminary data.</text>
</comment>
<gene>
    <name evidence="2" type="ORF">ECRASSUSDP1_LOCUS6448</name>
</gene>
<feature type="coiled-coil region" evidence="1">
    <location>
        <begin position="176"/>
        <end position="203"/>
    </location>
</feature>